<keyword evidence="2" id="KW-1185">Reference proteome</keyword>
<name>A0AAC9RTT6_9STAP</name>
<organism evidence="1 2">
    <name type="scientific">Staphylococcus lutrae</name>
    <dbReference type="NCBI Taxonomy" id="155085"/>
    <lineage>
        <taxon>Bacteria</taxon>
        <taxon>Bacillati</taxon>
        <taxon>Bacillota</taxon>
        <taxon>Bacilli</taxon>
        <taxon>Bacillales</taxon>
        <taxon>Staphylococcaceae</taxon>
        <taxon>Staphylococcus</taxon>
    </lineage>
</organism>
<reference evidence="1 2" key="1">
    <citation type="submission" date="2017-04" db="EMBL/GenBank/DDBJ databases">
        <authorList>
            <person name="Veseli I.A."/>
            <person name="Tang C."/>
            <person name="Pombert J.-F."/>
        </authorList>
    </citation>
    <scope>NUCLEOTIDE SEQUENCE [LARGE SCALE GENOMIC DNA]</scope>
    <source>
        <strain evidence="1 2">ATCC 700373</strain>
    </source>
</reference>
<sequence>MINEIELKLQTILHDDEKILSLTQKDAKSSIYVLFQKGAFAYMPIRISDHKNHTYFSNKSFYTKRGEVRILNQIRQHLDHSGWYIFTYQDFFTLKIVMRLTYKNLRIYVDNSMGIFDGAMMGLLFYQIRYFHRNHKEMNTVSESFQKYLRRLFAAGLLNGYRQDNNDLSVYVTQMGKAMLLEFNECFQERYITDRETVELRYVEVPIDEMAQSHHVEAETSIISIYDE</sequence>
<accession>A0AAC9RTT6</accession>
<proteinExistence type="predicted"/>
<gene>
    <name evidence="1" type="ORF">B5P37_10330</name>
</gene>
<protein>
    <submittedName>
        <fullName evidence="1">Uncharacterized protein</fullName>
    </submittedName>
</protein>
<dbReference type="AlphaFoldDB" id="A0AAC9RTT6"/>
<dbReference type="KEGG" id="slz:B5P37_10330"/>
<dbReference type="RefSeq" id="WP_085238130.1">
    <property type="nucleotide sequence ID" value="NZ_CP020773.1"/>
</dbReference>
<evidence type="ECO:0000313" key="2">
    <source>
        <dbReference type="Proteomes" id="UP000242864"/>
    </source>
</evidence>
<dbReference type="EMBL" id="CP020773">
    <property type="protein sequence ID" value="ARJ51679.1"/>
    <property type="molecule type" value="Genomic_DNA"/>
</dbReference>
<dbReference type="Proteomes" id="UP000242864">
    <property type="component" value="Chromosome"/>
</dbReference>
<evidence type="ECO:0000313" key="1">
    <source>
        <dbReference type="EMBL" id="ARJ51679.1"/>
    </source>
</evidence>